<dbReference type="GeneID" id="42797494"/>
<evidence type="ECO:0000313" key="6">
    <source>
        <dbReference type="EMBL" id="QGR18610.1"/>
    </source>
</evidence>
<dbReference type="RefSeq" id="WP_156004794.1">
    <property type="nucleotide sequence ID" value="NZ_CP045483.1"/>
</dbReference>
<dbReference type="InterPro" id="IPR051598">
    <property type="entry name" value="TSUP/Inactive_protease-like"/>
</dbReference>
<dbReference type="OrthoDB" id="12267at2157"/>
<evidence type="ECO:0000256" key="3">
    <source>
        <dbReference type="ARBA" id="ARBA00022989"/>
    </source>
</evidence>
<feature type="transmembrane region" description="Helical" evidence="5">
    <location>
        <begin position="108"/>
        <end position="131"/>
    </location>
</feature>
<evidence type="ECO:0000313" key="7">
    <source>
        <dbReference type="Proteomes" id="UP000423396"/>
    </source>
</evidence>
<dbReference type="PANTHER" id="PTHR43701">
    <property type="entry name" value="MEMBRANE TRANSPORTER PROTEIN MJ0441-RELATED"/>
    <property type="match status" value="1"/>
</dbReference>
<dbReference type="AlphaFoldDB" id="A0A650CL79"/>
<name>A0A650CL79_9CREN</name>
<accession>A0A650CL79</accession>
<feature type="transmembrane region" description="Helical" evidence="5">
    <location>
        <begin position="199"/>
        <end position="222"/>
    </location>
</feature>
<feature type="transmembrane region" description="Helical" evidence="5">
    <location>
        <begin position="6"/>
        <end position="25"/>
    </location>
</feature>
<comment type="subcellular location">
    <subcellularLocation>
        <location evidence="5">Cell membrane</location>
        <topology evidence="5">Multi-pass membrane protein</topology>
    </subcellularLocation>
    <subcellularLocation>
        <location evidence="1">Membrane</location>
        <topology evidence="1">Multi-pass membrane protein</topology>
    </subcellularLocation>
</comment>
<feature type="transmembrane region" description="Helical" evidence="5">
    <location>
        <begin position="85"/>
        <end position="102"/>
    </location>
</feature>
<keyword evidence="3 5" id="KW-1133">Transmembrane helix</keyword>
<dbReference type="PANTHER" id="PTHR43701:SF2">
    <property type="entry name" value="MEMBRANE TRANSPORTER PROTEIN YJNA-RELATED"/>
    <property type="match status" value="1"/>
</dbReference>
<dbReference type="GO" id="GO:0005886">
    <property type="term" value="C:plasma membrane"/>
    <property type="evidence" value="ECO:0007669"/>
    <property type="project" value="UniProtKB-SubCell"/>
</dbReference>
<reference evidence="6 7" key="1">
    <citation type="submission" date="2019-10" db="EMBL/GenBank/DDBJ databases">
        <title>Genome Sequences from Six Type Strain Members of the Archaeal Family Sulfolobaceae: Acidianus ambivalens, Acidianus infernus, Metallosphaera prunae, Stygiolobus azoricus, Sulfolobus metallicus, and Sulfurisphaera ohwakuensis.</title>
        <authorList>
            <person name="Counts J.A."/>
            <person name="Kelly R.M."/>
        </authorList>
    </citation>
    <scope>NUCLEOTIDE SEQUENCE [LARGE SCALE GENOMIC DNA]</scope>
    <source>
        <strain evidence="6 7">FC6</strain>
    </source>
</reference>
<comment type="similarity">
    <text evidence="5">Belongs to the 4-toluene sulfonate uptake permease (TSUP) (TC 2.A.102) family.</text>
</comment>
<evidence type="ECO:0000256" key="5">
    <source>
        <dbReference type="RuleBase" id="RU363041"/>
    </source>
</evidence>
<sequence>MLELTLLQYVLSVISGFLVGFSLGLIGGGGSILAIPLLLYFVGLAYLPGVNSNYIDHVVIGTTALAVGLNAYINAFIHWRKGNVRIVEGIAFTIPGILGTYTGARVGLLVHGGLLLFLFGILMIVIAVMVYKGKDRPKSTKVAEPNTNSQGLIESLRRINFARIIPVGFAVGFASGFFGIGGGFLIVPGLLFSTGLCMIKAVGTSLISVGTFGVTGALTYALAGEIDPVISILYLAGGVAGGYVGAKIASSLPRGMLRKVFAVIIILVAIYLMYQNAYALKAF</sequence>
<evidence type="ECO:0000256" key="2">
    <source>
        <dbReference type="ARBA" id="ARBA00022692"/>
    </source>
</evidence>
<dbReference type="Pfam" id="PF01925">
    <property type="entry name" value="TauE"/>
    <property type="match status" value="1"/>
</dbReference>
<organism evidence="6 7">
    <name type="scientific">Stygiolobus azoricus</name>
    <dbReference type="NCBI Taxonomy" id="41675"/>
    <lineage>
        <taxon>Archaea</taxon>
        <taxon>Thermoproteota</taxon>
        <taxon>Thermoprotei</taxon>
        <taxon>Sulfolobales</taxon>
        <taxon>Sulfolobaceae</taxon>
        <taxon>Stygiolobus</taxon>
    </lineage>
</organism>
<dbReference type="KEGG" id="sazo:D1868_00415"/>
<feature type="transmembrane region" description="Helical" evidence="5">
    <location>
        <begin position="54"/>
        <end position="73"/>
    </location>
</feature>
<feature type="transmembrane region" description="Helical" evidence="5">
    <location>
        <begin position="229"/>
        <end position="250"/>
    </location>
</feature>
<keyword evidence="4 5" id="KW-0472">Membrane</keyword>
<proteinExistence type="inferred from homology"/>
<feature type="transmembrane region" description="Helical" evidence="5">
    <location>
        <begin position="164"/>
        <end position="187"/>
    </location>
</feature>
<keyword evidence="2 5" id="KW-0812">Transmembrane</keyword>
<protein>
    <recommendedName>
        <fullName evidence="5">Probable membrane transporter protein</fullName>
    </recommendedName>
</protein>
<keyword evidence="5" id="KW-1003">Cell membrane</keyword>
<dbReference type="InterPro" id="IPR002781">
    <property type="entry name" value="TM_pro_TauE-like"/>
</dbReference>
<gene>
    <name evidence="6" type="ORF">D1868_00415</name>
</gene>
<dbReference type="Proteomes" id="UP000423396">
    <property type="component" value="Chromosome"/>
</dbReference>
<evidence type="ECO:0000256" key="4">
    <source>
        <dbReference type="ARBA" id="ARBA00023136"/>
    </source>
</evidence>
<evidence type="ECO:0000256" key="1">
    <source>
        <dbReference type="ARBA" id="ARBA00004141"/>
    </source>
</evidence>
<dbReference type="EMBL" id="CP045483">
    <property type="protein sequence ID" value="QGR18610.1"/>
    <property type="molecule type" value="Genomic_DNA"/>
</dbReference>
<feature type="transmembrane region" description="Helical" evidence="5">
    <location>
        <begin position="256"/>
        <end position="274"/>
    </location>
</feature>
<keyword evidence="7" id="KW-1185">Reference proteome</keyword>